<reference evidence="1 2" key="1">
    <citation type="submission" date="2020-04" db="EMBL/GenBank/DDBJ databases">
        <title>Perkinsus olseni comparative genomics.</title>
        <authorList>
            <person name="Bogema D.R."/>
        </authorList>
    </citation>
    <scope>NUCLEOTIDE SEQUENCE [LARGE SCALE GENOMIC DNA]</scope>
    <source>
        <strain evidence="1">ATCC PRA-205</strain>
    </source>
</reference>
<proteinExistence type="predicted"/>
<name>A0A7J6SCJ5_PEROL</name>
<sequence length="228" mass="26280">MEKKTPALDAAAPIPLDKASDKILLSSGLPSILVPLLQPSPFDEDRTVRCNFGKEMLKGEESPQFRVELSSRNKTSTGLARCPETRDRPSFELHYSVSRIWWYKPNYRISSRSYSFMGVWPPWEKYTREQDPLAAVHWDVKDAVDRLYSRIPKTDKMAEGICAEAITNIRQKFPTYRDLCTKLYDIAQRALRAGGDRVKVTKLSVTPTRKYSFIHIYQLFLCRTLALE</sequence>
<dbReference type="AlphaFoldDB" id="A0A7J6SCJ5"/>
<evidence type="ECO:0000313" key="2">
    <source>
        <dbReference type="Proteomes" id="UP000574390"/>
    </source>
</evidence>
<protein>
    <submittedName>
        <fullName evidence="1">Uncharacterized protein</fullName>
    </submittedName>
</protein>
<dbReference type="Proteomes" id="UP000574390">
    <property type="component" value="Unassembled WGS sequence"/>
</dbReference>
<dbReference type="EMBL" id="JABANM010015856">
    <property type="protein sequence ID" value="KAF4730365.1"/>
    <property type="molecule type" value="Genomic_DNA"/>
</dbReference>
<evidence type="ECO:0000313" key="1">
    <source>
        <dbReference type="EMBL" id="KAF4730365.1"/>
    </source>
</evidence>
<gene>
    <name evidence="1" type="ORF">FOZ62_023216</name>
</gene>
<comment type="caution">
    <text evidence="1">The sequence shown here is derived from an EMBL/GenBank/DDBJ whole genome shotgun (WGS) entry which is preliminary data.</text>
</comment>
<organism evidence="1 2">
    <name type="scientific">Perkinsus olseni</name>
    <name type="common">Perkinsus atlanticus</name>
    <dbReference type="NCBI Taxonomy" id="32597"/>
    <lineage>
        <taxon>Eukaryota</taxon>
        <taxon>Sar</taxon>
        <taxon>Alveolata</taxon>
        <taxon>Perkinsozoa</taxon>
        <taxon>Perkinsea</taxon>
        <taxon>Perkinsida</taxon>
        <taxon>Perkinsidae</taxon>
        <taxon>Perkinsus</taxon>
    </lineage>
</organism>
<accession>A0A7J6SCJ5</accession>